<evidence type="ECO:0000313" key="2">
    <source>
        <dbReference type="Proteomes" id="UP000324252"/>
    </source>
</evidence>
<gene>
    <name evidence="1" type="ORF">SAMN05444142_11513</name>
</gene>
<accession>A0A1M6WVC1</accession>
<name>A0A1M6WVC1_9RHOB</name>
<dbReference type="RefSeq" id="WP_149789782.1">
    <property type="nucleotide sequence ID" value="NZ_FNIO01000015.1"/>
</dbReference>
<organism evidence="1 2">
    <name type="scientific">Lutimaribacter pacificus</name>
    <dbReference type="NCBI Taxonomy" id="391948"/>
    <lineage>
        <taxon>Bacteria</taxon>
        <taxon>Pseudomonadati</taxon>
        <taxon>Pseudomonadota</taxon>
        <taxon>Alphaproteobacteria</taxon>
        <taxon>Rhodobacterales</taxon>
        <taxon>Roseobacteraceae</taxon>
        <taxon>Lutimaribacter</taxon>
    </lineage>
</organism>
<sequence length="191" mass="21296">MSLTSTFFNVSPADVMTECMSQAEAIQARFDHVVGELSEFITASIAAADVDVAFTAGERKIDPETPECAQFLLLQLGEETALQIEVSVYLDSVYNEITRMQNDEQTVDVAAAVDKFLLAGPFYRTKEMSQWVQHDSWFPRLLADEEKGRSSREDYELVDDADKRDLLAGIGRAIAHARTFAPTQTQAPQPR</sequence>
<evidence type="ECO:0000313" key="1">
    <source>
        <dbReference type="EMBL" id="SHK97519.1"/>
    </source>
</evidence>
<dbReference type="Proteomes" id="UP000324252">
    <property type="component" value="Unassembled WGS sequence"/>
</dbReference>
<protein>
    <submittedName>
        <fullName evidence="1">Uncharacterized protein</fullName>
    </submittedName>
</protein>
<proteinExistence type="predicted"/>
<keyword evidence="2" id="KW-1185">Reference proteome</keyword>
<reference evidence="1 2" key="1">
    <citation type="submission" date="2016-11" db="EMBL/GenBank/DDBJ databases">
        <authorList>
            <person name="Varghese N."/>
            <person name="Submissions S."/>
        </authorList>
    </citation>
    <scope>NUCLEOTIDE SEQUENCE [LARGE SCALE GENOMIC DNA]</scope>
    <source>
        <strain evidence="1 2">DSM 29620</strain>
    </source>
</reference>
<dbReference type="EMBL" id="FQZZ01000015">
    <property type="protein sequence ID" value="SHK97519.1"/>
    <property type="molecule type" value="Genomic_DNA"/>
</dbReference>
<dbReference type="AlphaFoldDB" id="A0A1M6WVC1"/>